<dbReference type="Proteomes" id="UP001519460">
    <property type="component" value="Unassembled WGS sequence"/>
</dbReference>
<evidence type="ECO:0000313" key="2">
    <source>
        <dbReference type="EMBL" id="KAK7481881.1"/>
    </source>
</evidence>
<evidence type="ECO:0000256" key="1">
    <source>
        <dbReference type="SAM" id="MobiDB-lite"/>
    </source>
</evidence>
<gene>
    <name evidence="2" type="ORF">BaRGS_00026907</name>
</gene>
<evidence type="ECO:0000313" key="3">
    <source>
        <dbReference type="Proteomes" id="UP001519460"/>
    </source>
</evidence>
<protein>
    <submittedName>
        <fullName evidence="2">Uncharacterized protein</fullName>
    </submittedName>
</protein>
<dbReference type="EMBL" id="JACVVK020000255">
    <property type="protein sequence ID" value="KAK7481881.1"/>
    <property type="molecule type" value="Genomic_DNA"/>
</dbReference>
<sequence length="64" mass="7150">MSHGRQEKPHQPRPAPQRSQPPNFKSLLPDPLASPTPRGLLLCLPPPPLYPDPHLSPTYPKNDK</sequence>
<feature type="compositionally biased region" description="Basic and acidic residues" evidence="1">
    <location>
        <begin position="1"/>
        <end position="10"/>
    </location>
</feature>
<keyword evidence="3" id="KW-1185">Reference proteome</keyword>
<accession>A0ABD0K3J2</accession>
<feature type="region of interest" description="Disordered" evidence="1">
    <location>
        <begin position="1"/>
        <end position="64"/>
    </location>
</feature>
<name>A0ABD0K3J2_9CAEN</name>
<comment type="caution">
    <text evidence="2">The sequence shown here is derived from an EMBL/GenBank/DDBJ whole genome shotgun (WGS) entry which is preliminary data.</text>
</comment>
<proteinExistence type="predicted"/>
<dbReference type="AlphaFoldDB" id="A0ABD0K3J2"/>
<reference evidence="2 3" key="1">
    <citation type="journal article" date="2023" name="Sci. Data">
        <title>Genome assembly of the Korean intertidal mud-creeper Batillaria attramentaria.</title>
        <authorList>
            <person name="Patra A.K."/>
            <person name="Ho P.T."/>
            <person name="Jun S."/>
            <person name="Lee S.J."/>
            <person name="Kim Y."/>
            <person name="Won Y.J."/>
        </authorList>
    </citation>
    <scope>NUCLEOTIDE SEQUENCE [LARGE SCALE GENOMIC DNA]</scope>
    <source>
        <strain evidence="2">Wonlab-2016</strain>
    </source>
</reference>
<feature type="non-terminal residue" evidence="2">
    <location>
        <position position="64"/>
    </location>
</feature>
<organism evidence="2 3">
    <name type="scientific">Batillaria attramentaria</name>
    <dbReference type="NCBI Taxonomy" id="370345"/>
    <lineage>
        <taxon>Eukaryota</taxon>
        <taxon>Metazoa</taxon>
        <taxon>Spiralia</taxon>
        <taxon>Lophotrochozoa</taxon>
        <taxon>Mollusca</taxon>
        <taxon>Gastropoda</taxon>
        <taxon>Caenogastropoda</taxon>
        <taxon>Sorbeoconcha</taxon>
        <taxon>Cerithioidea</taxon>
        <taxon>Batillariidae</taxon>
        <taxon>Batillaria</taxon>
    </lineage>
</organism>